<evidence type="ECO:0000256" key="4">
    <source>
        <dbReference type="ARBA" id="ARBA00022723"/>
    </source>
</evidence>
<comment type="subcellular location">
    <subcellularLocation>
        <location evidence="1">Cell envelope</location>
    </subcellularLocation>
</comment>
<dbReference type="EMBL" id="JACTUZ010000092">
    <property type="protein sequence ID" value="MBC9178694.1"/>
    <property type="molecule type" value="Genomic_DNA"/>
</dbReference>
<dbReference type="PANTHER" id="PTHR42953">
    <property type="entry name" value="HIGH-AFFINITY ZINC UPTAKE SYSTEM PROTEIN ZNUA-RELATED"/>
    <property type="match status" value="1"/>
</dbReference>
<dbReference type="InterPro" id="IPR006127">
    <property type="entry name" value="ZnuA-like"/>
</dbReference>
<dbReference type="Gene3D" id="3.40.50.1980">
    <property type="entry name" value="Nitrogenase molybdenum iron protein domain"/>
    <property type="match status" value="2"/>
</dbReference>
<gene>
    <name evidence="8" type="ORF">IBL25_17245</name>
</gene>
<dbReference type="SUPFAM" id="SSF53807">
    <property type="entry name" value="Helical backbone' metal receptor"/>
    <property type="match status" value="1"/>
</dbReference>
<reference evidence="8 9" key="1">
    <citation type="journal article" date="2009" name="Int. J. Syst. Evol. Microbiol.">
        <title>Transfer of Teichococcus ludipueritiae and Muricoccus roseus to the genus Roseomonas, as Roseomonas ludipueritiae comb. nov. and Roseomonas rosea comb. nov., respectively, and emended description of the genus Roseomonas.</title>
        <authorList>
            <person name="Sanchez-Porro C."/>
            <person name="Gallego V."/>
            <person name="Busse H.J."/>
            <person name="Kampfer P."/>
            <person name="Ventosa A."/>
        </authorList>
    </citation>
    <scope>NUCLEOTIDE SEQUENCE [LARGE SCALE GENOMIC DNA]</scope>
    <source>
        <strain evidence="8 9">DSM 14915</strain>
    </source>
</reference>
<dbReference type="InterPro" id="IPR006129">
    <property type="entry name" value="AdhesinB"/>
</dbReference>
<comment type="similarity">
    <text evidence="2 6">Belongs to the bacterial solute-binding protein 9 family.</text>
</comment>
<dbReference type="PRINTS" id="PR00690">
    <property type="entry name" value="ADHESNFAMILY"/>
</dbReference>
<evidence type="ECO:0000256" key="2">
    <source>
        <dbReference type="ARBA" id="ARBA00011028"/>
    </source>
</evidence>
<evidence type="ECO:0000313" key="9">
    <source>
        <dbReference type="Proteomes" id="UP000603940"/>
    </source>
</evidence>
<feature type="signal peptide" evidence="7">
    <location>
        <begin position="1"/>
        <end position="22"/>
    </location>
</feature>
<dbReference type="RefSeq" id="WP_187779779.1">
    <property type="nucleotide sequence ID" value="NZ_JACTUZ010000092.1"/>
</dbReference>
<accession>A0ABR7RAG2</accession>
<keyword evidence="5 7" id="KW-0732">Signal</keyword>
<dbReference type="Proteomes" id="UP000603940">
    <property type="component" value="Unassembled WGS sequence"/>
</dbReference>
<evidence type="ECO:0000256" key="6">
    <source>
        <dbReference type="RuleBase" id="RU003512"/>
    </source>
</evidence>
<evidence type="ECO:0000256" key="1">
    <source>
        <dbReference type="ARBA" id="ARBA00004196"/>
    </source>
</evidence>
<sequence length="301" mass="32363">MQRRHLLALPLAMPFLSRAARAQGGVPVVASFSILGDMVRQIGGGRVSLRVIAGPDVDAHSFQPRPADAEAVRGARLVVRNGLGFDTWLDRLVRSAGYRGPVATASEGITPRALQDNHGHGHSHAQDPHAWQDLRHGQSYVRAIAAALVAADPEGAEGYRARAEAYLARLAALDAWVRQQIATVPEARRQVVTSHDAFGYFANAYGVRFLAPQGISTDSEPSAAEVARLIRLLKQQNITALFLENMANPATLRRLAAEAGVTVHGQLYADALSRPDGPAPDYEAMFRHNLGLLVPAMKGEG</sequence>
<keyword evidence="9" id="KW-1185">Reference proteome</keyword>
<organism evidence="8 9">
    <name type="scientific">Pseudoroseomonas ludipueritiae</name>
    <dbReference type="NCBI Taxonomy" id="198093"/>
    <lineage>
        <taxon>Bacteria</taxon>
        <taxon>Pseudomonadati</taxon>
        <taxon>Pseudomonadota</taxon>
        <taxon>Alphaproteobacteria</taxon>
        <taxon>Acetobacterales</taxon>
        <taxon>Acetobacteraceae</taxon>
        <taxon>Pseudoroseomonas</taxon>
    </lineage>
</organism>
<dbReference type="InterPro" id="IPR050492">
    <property type="entry name" value="Bact_metal-bind_prot9"/>
</dbReference>
<comment type="caution">
    <text evidence="8">The sequence shown here is derived from an EMBL/GenBank/DDBJ whole genome shotgun (WGS) entry which is preliminary data.</text>
</comment>
<keyword evidence="4" id="KW-0479">Metal-binding</keyword>
<proteinExistence type="inferred from homology"/>
<dbReference type="Pfam" id="PF01297">
    <property type="entry name" value="ZnuA"/>
    <property type="match status" value="1"/>
</dbReference>
<evidence type="ECO:0000256" key="7">
    <source>
        <dbReference type="SAM" id="SignalP"/>
    </source>
</evidence>
<protein>
    <submittedName>
        <fullName evidence="8">Zinc ABC transporter substrate-binding protein</fullName>
    </submittedName>
</protein>
<evidence type="ECO:0000256" key="5">
    <source>
        <dbReference type="ARBA" id="ARBA00022729"/>
    </source>
</evidence>
<evidence type="ECO:0000313" key="8">
    <source>
        <dbReference type="EMBL" id="MBC9178694.1"/>
    </source>
</evidence>
<keyword evidence="3 6" id="KW-0813">Transport</keyword>
<dbReference type="PRINTS" id="PR00691">
    <property type="entry name" value="ADHESINB"/>
</dbReference>
<feature type="chain" id="PRO_5046541342" evidence="7">
    <location>
        <begin position="23"/>
        <end position="301"/>
    </location>
</feature>
<dbReference type="InterPro" id="IPR006128">
    <property type="entry name" value="Lipoprotein_PsaA-like"/>
</dbReference>
<evidence type="ECO:0000256" key="3">
    <source>
        <dbReference type="ARBA" id="ARBA00022448"/>
    </source>
</evidence>
<dbReference type="PANTHER" id="PTHR42953:SF1">
    <property type="entry name" value="METAL-BINDING PROTEIN HI_0362-RELATED"/>
    <property type="match status" value="1"/>
</dbReference>
<name>A0ABR7RAG2_9PROT</name>